<keyword evidence="3" id="KW-0560">Oxidoreductase</keyword>
<evidence type="ECO:0000256" key="4">
    <source>
        <dbReference type="ARBA" id="ARBA00023004"/>
    </source>
</evidence>
<keyword evidence="4" id="KW-0408">Iron</keyword>
<sequence length="420" mass="43083">MQGGQRLGAEGFDVVVAGGGAAGIGAAVGAAQAGARTLLLERYGFLGGAATNANVLTYCGLYQAGETPRRAVAGVAEAMLAGLKALGGDITPRRGQTGNWIVVFDPEALKRAADRVVIAAGVETWLHARLTGAVRRNGVLEAVRVTDHAGTHEIAARAFVDASGEADLGVLAGLPIAFPRPGLDGVQPGSAPLRLGGLTPGAMPDRACLARVAAAANRLLPSPCVRPEGGIFMPMPGPGEAWWMCIDLNTDGLSAPDLTRAEQRGREAAWACIEALRQERGMEGAHLLSTGPQFGIRETRRCTTRQMVTGEQVVAGARSPDGVARGAWPMEVHEAPGRVALTPVGAEGFFDIPLPALQAAGIDNLWCAGRVMGADRAAFGSVRVMGTALATGHAAGVAAALRSAGVGEVQAELRRQGALV</sequence>
<proteinExistence type="predicted"/>
<dbReference type="InterPro" id="IPR036188">
    <property type="entry name" value="FAD/NAD-bd_sf"/>
</dbReference>
<dbReference type="InterPro" id="IPR039650">
    <property type="entry name" value="HdrA-like"/>
</dbReference>
<dbReference type="Pfam" id="PF12831">
    <property type="entry name" value="FAD_oxidored"/>
    <property type="match status" value="1"/>
</dbReference>
<evidence type="ECO:0000256" key="2">
    <source>
        <dbReference type="ARBA" id="ARBA00022723"/>
    </source>
</evidence>
<evidence type="ECO:0000313" key="6">
    <source>
        <dbReference type="EMBL" id="SHJ30224.1"/>
    </source>
</evidence>
<dbReference type="SUPFAM" id="SSF51905">
    <property type="entry name" value="FAD/NAD(P)-binding domain"/>
    <property type="match status" value="1"/>
</dbReference>
<evidence type="ECO:0000256" key="3">
    <source>
        <dbReference type="ARBA" id="ARBA00023002"/>
    </source>
</evidence>
<keyword evidence="2" id="KW-0479">Metal-binding</keyword>
<evidence type="ECO:0000313" key="7">
    <source>
        <dbReference type="Proteomes" id="UP000184387"/>
    </source>
</evidence>
<dbReference type="GO" id="GO:0051539">
    <property type="term" value="F:4 iron, 4 sulfur cluster binding"/>
    <property type="evidence" value="ECO:0007669"/>
    <property type="project" value="UniProtKB-KW"/>
</dbReference>
<reference evidence="6 7" key="1">
    <citation type="submission" date="2016-11" db="EMBL/GenBank/DDBJ databases">
        <authorList>
            <person name="Jaros S."/>
            <person name="Januszkiewicz K."/>
            <person name="Wedrychowicz H."/>
        </authorList>
    </citation>
    <scope>NUCLEOTIDE SEQUENCE [LARGE SCALE GENOMIC DNA]</scope>
    <source>
        <strain evidence="6 7">DSM 14916</strain>
    </source>
</reference>
<dbReference type="PANTHER" id="PTHR43498:SF1">
    <property type="entry name" value="COB--COM HETERODISULFIDE REDUCTASE IRON-SULFUR SUBUNIT A"/>
    <property type="match status" value="1"/>
</dbReference>
<dbReference type="PANTHER" id="PTHR43498">
    <property type="entry name" value="FERREDOXIN:COB-COM HETERODISULFIDE REDUCTASE SUBUNIT A"/>
    <property type="match status" value="1"/>
</dbReference>
<dbReference type="EMBL" id="FQZF01000011">
    <property type="protein sequence ID" value="SHJ30224.1"/>
    <property type="molecule type" value="Genomic_DNA"/>
</dbReference>
<name>A0A1M6I723_9PROT</name>
<dbReference type="Proteomes" id="UP000184387">
    <property type="component" value="Unassembled WGS sequence"/>
</dbReference>
<keyword evidence="1" id="KW-0004">4Fe-4S</keyword>
<dbReference type="STRING" id="198092.SAMN02745194_02244"/>
<evidence type="ECO:0000256" key="1">
    <source>
        <dbReference type="ARBA" id="ARBA00022485"/>
    </source>
</evidence>
<gene>
    <name evidence="6" type="ORF">SAMN02745194_02244</name>
</gene>
<keyword evidence="5" id="KW-0411">Iron-sulfur</keyword>
<organism evidence="6 7">
    <name type="scientific">Muricoccus roseus</name>
    <dbReference type="NCBI Taxonomy" id="198092"/>
    <lineage>
        <taxon>Bacteria</taxon>
        <taxon>Pseudomonadati</taxon>
        <taxon>Pseudomonadota</taxon>
        <taxon>Alphaproteobacteria</taxon>
        <taxon>Acetobacterales</taxon>
        <taxon>Roseomonadaceae</taxon>
        <taxon>Muricoccus</taxon>
    </lineage>
</organism>
<dbReference type="Gene3D" id="3.50.50.60">
    <property type="entry name" value="FAD/NAD(P)-binding domain"/>
    <property type="match status" value="1"/>
</dbReference>
<dbReference type="GO" id="GO:0016491">
    <property type="term" value="F:oxidoreductase activity"/>
    <property type="evidence" value="ECO:0007669"/>
    <property type="project" value="UniProtKB-KW"/>
</dbReference>
<evidence type="ECO:0000256" key="5">
    <source>
        <dbReference type="ARBA" id="ARBA00023014"/>
    </source>
</evidence>
<accession>A0A1M6I723</accession>
<protein>
    <submittedName>
        <fullName evidence="6">FAD dependent oxidoreductase</fullName>
    </submittedName>
</protein>
<dbReference type="AlphaFoldDB" id="A0A1M6I723"/>
<dbReference type="GO" id="GO:0046872">
    <property type="term" value="F:metal ion binding"/>
    <property type="evidence" value="ECO:0007669"/>
    <property type="project" value="UniProtKB-KW"/>
</dbReference>
<keyword evidence="7" id="KW-1185">Reference proteome</keyword>